<evidence type="ECO:0000313" key="3">
    <source>
        <dbReference type="EMBL" id="QYA18314.1"/>
    </source>
</evidence>
<name>A0A8F8KL23_9VIRU</name>
<keyword evidence="3" id="KW-0723">Serine/threonine-protein kinase</keyword>
<protein>
    <submittedName>
        <fullName evidence="3">Serine/threonine protein kinase</fullName>
    </submittedName>
</protein>
<dbReference type="GO" id="GO:0004674">
    <property type="term" value="F:protein serine/threonine kinase activity"/>
    <property type="evidence" value="ECO:0007669"/>
    <property type="project" value="UniProtKB-KW"/>
</dbReference>
<feature type="region of interest" description="Disordered" evidence="1">
    <location>
        <begin position="182"/>
        <end position="207"/>
    </location>
</feature>
<keyword evidence="3" id="KW-0418">Kinase</keyword>
<proteinExistence type="predicted"/>
<dbReference type="SUPFAM" id="SSF56112">
    <property type="entry name" value="Protein kinase-like (PK-like)"/>
    <property type="match status" value="1"/>
</dbReference>
<evidence type="ECO:0000256" key="1">
    <source>
        <dbReference type="SAM" id="MobiDB-lite"/>
    </source>
</evidence>
<dbReference type="PROSITE" id="PS50011">
    <property type="entry name" value="PROTEIN_KINASE_DOM"/>
    <property type="match status" value="1"/>
</dbReference>
<dbReference type="GO" id="GO:0005524">
    <property type="term" value="F:ATP binding"/>
    <property type="evidence" value="ECO:0007669"/>
    <property type="project" value="InterPro"/>
</dbReference>
<dbReference type="InterPro" id="IPR011009">
    <property type="entry name" value="Kinase-like_dom_sf"/>
</dbReference>
<feature type="domain" description="Protein kinase" evidence="2">
    <location>
        <begin position="271"/>
        <end position="658"/>
    </location>
</feature>
<accession>A0A8F8KL23</accession>
<dbReference type="EMBL" id="MZ420154">
    <property type="protein sequence ID" value="QYA18314.1"/>
    <property type="molecule type" value="Genomic_DNA"/>
</dbReference>
<sequence length="658" mass="73617">MEKFRVQTSSSDDDLYTGSASTMGLIPVQNGSSFSSDDDLYKSNTSSFSNPSVISGLVPVQNMSSSSDDDLYKSSTSTISNQSVLNGLVPVQNMSSSTDDDLYKSNVATPSPPNTLSSFITTNTNSNDSDLYKVQSNLGSFAISNQSTDDDNYKSSVSMSMEPEKASLSSFLASTTGTVDEDLYRTNSDPDMYKTKPIPVKSPRKKDIRTSISDRIVSLSQPLKDSGDFSQDFRRFMAKKNLQTDEAKKEIARQLVAKNIEVNGCSTSFAYNALSKLSGGASSSVKLLTCLESEKHSAIQDCKDENVAVIKIIPVENFDNPKDPGNVERNMIQKVWQSPVGRNTPHIVELLAAFQCKGKVLSQITGIRNLGDSTHNSVQVVLVHRAKTDLGTWLRNSSVPDADYFDALRKFIFQCIFTMDAILRNIPGFRHNDFHPGNILIEEEPVLSEKRSDEYVLWTGNANNESNLQFAIDWNMKSTDRNKVLRCKIWDFEYSSCLGTFEGDQIQNDNHATKIGRNIGASDIPCPAHDIHTLLNFLHMDEQRDPFIPMDRREGPEWVEFQQFVQRLYRPTFLMRSSEPSSDPFGPYVSAARLTVPVQQRWRDFGLPTPMDVLKDKYFAPLLKLNPDTITSTSSHDAWTNAVYSPEPFDYTTYPETY</sequence>
<feature type="compositionally biased region" description="Polar residues" evidence="1">
    <location>
        <begin position="1"/>
        <end position="10"/>
    </location>
</feature>
<feature type="region of interest" description="Disordered" evidence="1">
    <location>
        <begin position="1"/>
        <end position="22"/>
    </location>
</feature>
<reference evidence="3" key="1">
    <citation type="submission" date="2021-06" db="EMBL/GenBank/DDBJ databases">
        <authorList>
            <person name="Rolland C."/>
        </authorList>
    </citation>
    <scope>NUCLEOTIDE SEQUENCE</scope>
    <source>
        <strain evidence="3">347.936635</strain>
    </source>
</reference>
<dbReference type="InterPro" id="IPR000719">
    <property type="entry name" value="Prot_kinase_dom"/>
</dbReference>
<keyword evidence="3" id="KW-0808">Transferase</keyword>
<organism evidence="3">
    <name type="scientific">Clandestinovirus</name>
    <dbReference type="NCBI Taxonomy" id="2831644"/>
    <lineage>
        <taxon>Viruses</taxon>
    </lineage>
</organism>
<gene>
    <name evidence="3" type="ORF">KOM_12_44</name>
</gene>
<evidence type="ECO:0000259" key="2">
    <source>
        <dbReference type="PROSITE" id="PS50011"/>
    </source>
</evidence>